<dbReference type="EMBL" id="BSOH01000010">
    <property type="protein sequence ID" value="GLR17215.1"/>
    <property type="molecule type" value="Genomic_DNA"/>
</dbReference>
<protein>
    <recommendedName>
        <fullName evidence="4">Lipoprotein</fullName>
    </recommendedName>
</protein>
<dbReference type="PROSITE" id="PS51257">
    <property type="entry name" value="PROKAR_LIPOPROTEIN"/>
    <property type="match status" value="1"/>
</dbReference>
<proteinExistence type="predicted"/>
<dbReference type="AlphaFoldDB" id="A0AA37SNY7"/>
<evidence type="ECO:0008006" key="4">
    <source>
        <dbReference type="Google" id="ProtNLM"/>
    </source>
</evidence>
<accession>A0AA37SNY7</accession>
<dbReference type="Proteomes" id="UP001156666">
    <property type="component" value="Unassembled WGS sequence"/>
</dbReference>
<feature type="chain" id="PRO_5041290842" description="Lipoprotein" evidence="1">
    <location>
        <begin position="23"/>
        <end position="211"/>
    </location>
</feature>
<evidence type="ECO:0000313" key="2">
    <source>
        <dbReference type="EMBL" id="GLR17215.1"/>
    </source>
</evidence>
<keyword evidence="3" id="KW-1185">Reference proteome</keyword>
<keyword evidence="1" id="KW-0732">Signal</keyword>
<comment type="caution">
    <text evidence="2">The sequence shown here is derived from an EMBL/GenBank/DDBJ whole genome shotgun (WGS) entry which is preliminary data.</text>
</comment>
<evidence type="ECO:0000256" key="1">
    <source>
        <dbReference type="SAM" id="SignalP"/>
    </source>
</evidence>
<evidence type="ECO:0000313" key="3">
    <source>
        <dbReference type="Proteomes" id="UP001156666"/>
    </source>
</evidence>
<name>A0AA37SNY7_9BACT</name>
<gene>
    <name evidence="2" type="ORF">GCM10007940_18300</name>
</gene>
<reference evidence="2" key="1">
    <citation type="journal article" date="2014" name="Int. J. Syst. Evol. Microbiol.">
        <title>Complete genome sequence of Corynebacterium casei LMG S-19264T (=DSM 44701T), isolated from a smear-ripened cheese.</title>
        <authorList>
            <consortium name="US DOE Joint Genome Institute (JGI-PGF)"/>
            <person name="Walter F."/>
            <person name="Albersmeier A."/>
            <person name="Kalinowski J."/>
            <person name="Ruckert C."/>
        </authorList>
    </citation>
    <scope>NUCLEOTIDE SEQUENCE</scope>
    <source>
        <strain evidence="2">NBRC 108769</strain>
    </source>
</reference>
<feature type="signal peptide" evidence="1">
    <location>
        <begin position="1"/>
        <end position="22"/>
    </location>
</feature>
<reference evidence="2" key="2">
    <citation type="submission" date="2023-01" db="EMBL/GenBank/DDBJ databases">
        <title>Draft genome sequence of Portibacter lacus strain NBRC 108769.</title>
        <authorList>
            <person name="Sun Q."/>
            <person name="Mori K."/>
        </authorList>
    </citation>
    <scope>NUCLEOTIDE SEQUENCE</scope>
    <source>
        <strain evidence="2">NBRC 108769</strain>
    </source>
</reference>
<dbReference type="RefSeq" id="WP_235293910.1">
    <property type="nucleotide sequence ID" value="NZ_BSOH01000010.1"/>
</dbReference>
<sequence length="211" mass="23818">MRTYISLAIVLTLLLSSCNTTKVITPPQAQVQDVDTTPCQYKATLLDYTSNANCQFLFQLEDGTKLLPSSMPTVDIPFYDKKVVLIGYRAYDSENTKTSSKCGVEDKIVEITCIQEWKDPSDTTPKKHEDCEPVKNVFKNSWMPDVVNAVKPQKILEYKYDLGYLYIFQKADARHLYDCLGNKMCDTDDNGDCSSLISTIGKGKVIQVLRN</sequence>
<organism evidence="2 3">
    <name type="scientific">Portibacter lacus</name>
    <dbReference type="NCBI Taxonomy" id="1099794"/>
    <lineage>
        <taxon>Bacteria</taxon>
        <taxon>Pseudomonadati</taxon>
        <taxon>Bacteroidota</taxon>
        <taxon>Saprospiria</taxon>
        <taxon>Saprospirales</taxon>
        <taxon>Haliscomenobacteraceae</taxon>
        <taxon>Portibacter</taxon>
    </lineage>
</organism>